<evidence type="ECO:0000313" key="2">
    <source>
        <dbReference type="EMBL" id="CAK3912764.1"/>
    </source>
</evidence>
<evidence type="ECO:0000256" key="1">
    <source>
        <dbReference type="SAM" id="MobiDB-lite"/>
    </source>
</evidence>
<dbReference type="AlphaFoldDB" id="A0AAI8YVB2"/>
<evidence type="ECO:0000313" key="3">
    <source>
        <dbReference type="Proteomes" id="UP001296104"/>
    </source>
</evidence>
<protein>
    <submittedName>
        <fullName evidence="2">Uncharacterized protein</fullName>
    </submittedName>
</protein>
<gene>
    <name evidence="2" type="ORF">LECACI_7A002642</name>
</gene>
<feature type="region of interest" description="Disordered" evidence="1">
    <location>
        <begin position="106"/>
        <end position="156"/>
    </location>
</feature>
<dbReference type="EMBL" id="CAVMBE010000012">
    <property type="protein sequence ID" value="CAK3912764.1"/>
    <property type="molecule type" value="Genomic_DNA"/>
</dbReference>
<feature type="compositionally biased region" description="Acidic residues" evidence="1">
    <location>
        <begin position="121"/>
        <end position="131"/>
    </location>
</feature>
<accession>A0AAI8YVB2</accession>
<dbReference type="Proteomes" id="UP001296104">
    <property type="component" value="Unassembled WGS sequence"/>
</dbReference>
<sequence>MRMIDRHLPPGLQLLPEYQRQVLKWEVDTVNTTTYSRSAQEVMINLCGDLEFMTRALQERDEQLAEQERRIEKMEELAIIDMARLRAANEQIDELEAEVGELMGKLYEDDGSDGPEVYSDAVEEMKEESEELDQHEVRDKSEAGSEDSEQLKKLGEELEEVLRMAKKATLEEAAKK</sequence>
<keyword evidence="3" id="KW-1185">Reference proteome</keyword>
<name>A0AAI8YVB2_9PEZI</name>
<organism evidence="2 3">
    <name type="scientific">Lecanosticta acicola</name>
    <dbReference type="NCBI Taxonomy" id="111012"/>
    <lineage>
        <taxon>Eukaryota</taxon>
        <taxon>Fungi</taxon>
        <taxon>Dikarya</taxon>
        <taxon>Ascomycota</taxon>
        <taxon>Pezizomycotina</taxon>
        <taxon>Dothideomycetes</taxon>
        <taxon>Dothideomycetidae</taxon>
        <taxon>Mycosphaerellales</taxon>
        <taxon>Mycosphaerellaceae</taxon>
        <taxon>Lecanosticta</taxon>
    </lineage>
</organism>
<reference evidence="2" key="1">
    <citation type="submission" date="2023-11" db="EMBL/GenBank/DDBJ databases">
        <authorList>
            <person name="Alioto T."/>
            <person name="Alioto T."/>
            <person name="Gomez Garrido J."/>
        </authorList>
    </citation>
    <scope>NUCLEOTIDE SEQUENCE</scope>
</reference>
<comment type="caution">
    <text evidence="2">The sequence shown here is derived from an EMBL/GenBank/DDBJ whole genome shotgun (WGS) entry which is preliminary data.</text>
</comment>
<feature type="compositionally biased region" description="Basic and acidic residues" evidence="1">
    <location>
        <begin position="132"/>
        <end position="156"/>
    </location>
</feature>
<proteinExistence type="predicted"/>